<reference evidence="2 3" key="1">
    <citation type="journal article" date="2015" name="Genome Biol. Evol.">
        <title>Comparative Genomics of a Bacterivorous Green Alga Reveals Evolutionary Causalities and Consequences of Phago-Mixotrophic Mode of Nutrition.</title>
        <authorList>
            <person name="Burns J.A."/>
            <person name="Paasch A."/>
            <person name="Narechania A."/>
            <person name="Kim E."/>
        </authorList>
    </citation>
    <scope>NUCLEOTIDE SEQUENCE [LARGE SCALE GENOMIC DNA]</scope>
    <source>
        <strain evidence="2 3">PLY_AMNH</strain>
    </source>
</reference>
<evidence type="ECO:0000256" key="1">
    <source>
        <dbReference type="SAM" id="MobiDB-lite"/>
    </source>
</evidence>
<organism evidence="2 3">
    <name type="scientific">Cymbomonas tetramitiformis</name>
    <dbReference type="NCBI Taxonomy" id="36881"/>
    <lineage>
        <taxon>Eukaryota</taxon>
        <taxon>Viridiplantae</taxon>
        <taxon>Chlorophyta</taxon>
        <taxon>Pyramimonadophyceae</taxon>
        <taxon>Pyramimonadales</taxon>
        <taxon>Pyramimonadaceae</taxon>
        <taxon>Cymbomonas</taxon>
    </lineage>
</organism>
<protein>
    <submittedName>
        <fullName evidence="2">Uncharacterized protein</fullName>
    </submittedName>
</protein>
<evidence type="ECO:0000313" key="2">
    <source>
        <dbReference type="EMBL" id="KAK3279651.1"/>
    </source>
</evidence>
<dbReference type="Proteomes" id="UP001190700">
    <property type="component" value="Unassembled WGS sequence"/>
</dbReference>
<keyword evidence="3" id="KW-1185">Reference proteome</keyword>
<evidence type="ECO:0000313" key="3">
    <source>
        <dbReference type="Proteomes" id="UP001190700"/>
    </source>
</evidence>
<dbReference type="AlphaFoldDB" id="A0AAE0GLL0"/>
<accession>A0AAE0GLL0</accession>
<sequence>MGPKVKTEALKSGSGTPPDNFEDVESTPNVVSNESVQVRLLEAVQQLSNRMTTLTVRVEEMETCGKAEAGAEDERAAGVKWDALTGFSRSWRS</sequence>
<name>A0AAE0GLL0_9CHLO</name>
<dbReference type="EMBL" id="LGRX02004746">
    <property type="protein sequence ID" value="KAK3279651.1"/>
    <property type="molecule type" value="Genomic_DNA"/>
</dbReference>
<feature type="region of interest" description="Disordered" evidence="1">
    <location>
        <begin position="1"/>
        <end position="29"/>
    </location>
</feature>
<comment type="caution">
    <text evidence="2">The sequence shown here is derived from an EMBL/GenBank/DDBJ whole genome shotgun (WGS) entry which is preliminary data.</text>
</comment>
<proteinExistence type="predicted"/>
<gene>
    <name evidence="2" type="ORF">CYMTET_12472</name>
</gene>